<gene>
    <name evidence="2" type="ORF">BOTBODRAFT_28390</name>
</gene>
<organism evidence="2 3">
    <name type="scientific">Botryobasidium botryosum (strain FD-172 SS1)</name>
    <dbReference type="NCBI Taxonomy" id="930990"/>
    <lineage>
        <taxon>Eukaryota</taxon>
        <taxon>Fungi</taxon>
        <taxon>Dikarya</taxon>
        <taxon>Basidiomycota</taxon>
        <taxon>Agaricomycotina</taxon>
        <taxon>Agaricomycetes</taxon>
        <taxon>Cantharellales</taxon>
        <taxon>Botryobasidiaceae</taxon>
        <taxon>Botryobasidium</taxon>
    </lineage>
</organism>
<keyword evidence="3" id="KW-1185">Reference proteome</keyword>
<feature type="region of interest" description="Disordered" evidence="1">
    <location>
        <begin position="30"/>
        <end position="55"/>
    </location>
</feature>
<dbReference type="InParanoid" id="A0A067MW48"/>
<feature type="compositionally biased region" description="Pro residues" evidence="1">
    <location>
        <begin position="34"/>
        <end position="43"/>
    </location>
</feature>
<feature type="compositionally biased region" description="Polar residues" evidence="1">
    <location>
        <begin position="45"/>
        <end position="55"/>
    </location>
</feature>
<dbReference type="AlphaFoldDB" id="A0A067MW48"/>
<proteinExistence type="predicted"/>
<dbReference type="Proteomes" id="UP000027195">
    <property type="component" value="Unassembled WGS sequence"/>
</dbReference>
<dbReference type="HOGENOM" id="CLU_3032040_0_0_1"/>
<evidence type="ECO:0000256" key="1">
    <source>
        <dbReference type="SAM" id="MobiDB-lite"/>
    </source>
</evidence>
<accession>A0A067MW48</accession>
<sequence>MDGKLLQAHYRSGSCRSFTVPAHIYSTSLQPLSPFTPGPPRIAPNPSSSRSIVPT</sequence>
<evidence type="ECO:0000313" key="3">
    <source>
        <dbReference type="Proteomes" id="UP000027195"/>
    </source>
</evidence>
<protein>
    <submittedName>
        <fullName evidence="2">Uncharacterized protein</fullName>
    </submittedName>
</protein>
<evidence type="ECO:0000313" key="2">
    <source>
        <dbReference type="EMBL" id="KDQ18915.1"/>
    </source>
</evidence>
<dbReference type="EMBL" id="KL198020">
    <property type="protein sequence ID" value="KDQ18915.1"/>
    <property type="molecule type" value="Genomic_DNA"/>
</dbReference>
<reference evidence="3" key="1">
    <citation type="journal article" date="2014" name="Proc. Natl. Acad. Sci. U.S.A.">
        <title>Extensive sampling of basidiomycete genomes demonstrates inadequacy of the white-rot/brown-rot paradigm for wood decay fungi.</title>
        <authorList>
            <person name="Riley R."/>
            <person name="Salamov A.A."/>
            <person name="Brown D.W."/>
            <person name="Nagy L.G."/>
            <person name="Floudas D."/>
            <person name="Held B.W."/>
            <person name="Levasseur A."/>
            <person name="Lombard V."/>
            <person name="Morin E."/>
            <person name="Otillar R."/>
            <person name="Lindquist E.A."/>
            <person name="Sun H."/>
            <person name="LaButti K.M."/>
            <person name="Schmutz J."/>
            <person name="Jabbour D."/>
            <person name="Luo H."/>
            <person name="Baker S.E."/>
            <person name="Pisabarro A.G."/>
            <person name="Walton J.D."/>
            <person name="Blanchette R.A."/>
            <person name="Henrissat B."/>
            <person name="Martin F."/>
            <person name="Cullen D."/>
            <person name="Hibbett D.S."/>
            <person name="Grigoriev I.V."/>
        </authorList>
    </citation>
    <scope>NUCLEOTIDE SEQUENCE [LARGE SCALE GENOMIC DNA]</scope>
    <source>
        <strain evidence="3">FD-172 SS1</strain>
    </source>
</reference>
<name>A0A067MW48_BOTB1</name>